<comment type="caution">
    <text evidence="2">The sequence shown here is derived from an EMBL/GenBank/DDBJ whole genome shotgun (WGS) entry which is preliminary data.</text>
</comment>
<accession>A0A8J3L6E3</accession>
<reference evidence="2" key="1">
    <citation type="submission" date="2021-01" db="EMBL/GenBank/DDBJ databases">
        <title>Whole genome shotgun sequence of Catellatospora methionotrophica NBRC 14553.</title>
        <authorList>
            <person name="Komaki H."/>
            <person name="Tamura T."/>
        </authorList>
    </citation>
    <scope>NUCLEOTIDE SEQUENCE</scope>
    <source>
        <strain evidence="2">NBRC 14553</strain>
    </source>
</reference>
<protein>
    <recommendedName>
        <fullName evidence="1">HTH cro/C1-type domain-containing protein</fullName>
    </recommendedName>
</protein>
<sequence length="462" mass="49315">MSRPTLGRLIADTRRRRGYSQTRLAALLCAAAGVTTVTRHEVSRWERGDRLPGAQWLAWLALVLDLPPAWLAAAARPVDSPAPADGLTRLLQLAEQWLRHVANSDPAPGESRGPAGLGFVTRLAEPGHAAGPGHPAGSALLDGSEHGYGRFFAQPGDGEAAQLDRHVAELRWMDDLVGGTDLAPVAHRCWQQGADRLRRARGADRRRLLRPVTELAQLAGWTAADAGDRAGALRAYRAGLVLSMEAGDPALGAHVLGGASHLLCEVDPGAAWRLARIAAAGARRDGSAGLRALLAHRAALAAARAGDGRAAQDGLLVARRLGDRVRPEHEPDWLYWLDPAELAAMAGRCLVALDRPVRALRLLEQPGLRRRRRGQPRTRAVYAGWLARALLGVGEVEQACVVGADAAVEAVRAGSVRAAEQTRELSVRLAARPQIRAVRDLSELITQLTSYLPGSSTRPGVN</sequence>
<keyword evidence="3" id="KW-1185">Reference proteome</keyword>
<dbReference type="PROSITE" id="PS50943">
    <property type="entry name" value="HTH_CROC1"/>
    <property type="match status" value="1"/>
</dbReference>
<dbReference type="Gene3D" id="1.10.260.40">
    <property type="entry name" value="lambda repressor-like DNA-binding domains"/>
    <property type="match status" value="1"/>
</dbReference>
<name>A0A8J3L6E3_9ACTN</name>
<dbReference type="SUPFAM" id="SSF47413">
    <property type="entry name" value="lambda repressor-like DNA-binding domains"/>
    <property type="match status" value="1"/>
</dbReference>
<dbReference type="RefSeq" id="WP_166382376.1">
    <property type="nucleotide sequence ID" value="NZ_BAAATT010000026.1"/>
</dbReference>
<proteinExistence type="predicted"/>
<organism evidence="2 3">
    <name type="scientific">Catellatospora methionotrophica</name>
    <dbReference type="NCBI Taxonomy" id="121620"/>
    <lineage>
        <taxon>Bacteria</taxon>
        <taxon>Bacillati</taxon>
        <taxon>Actinomycetota</taxon>
        <taxon>Actinomycetes</taxon>
        <taxon>Micromonosporales</taxon>
        <taxon>Micromonosporaceae</taxon>
        <taxon>Catellatospora</taxon>
    </lineage>
</organism>
<evidence type="ECO:0000313" key="2">
    <source>
        <dbReference type="EMBL" id="GIG12997.1"/>
    </source>
</evidence>
<gene>
    <name evidence="2" type="ORF">Cme02nite_13290</name>
</gene>
<dbReference type="AlphaFoldDB" id="A0A8J3L6E3"/>
<dbReference type="GO" id="GO:0003677">
    <property type="term" value="F:DNA binding"/>
    <property type="evidence" value="ECO:0007669"/>
    <property type="project" value="InterPro"/>
</dbReference>
<dbReference type="InterPro" id="IPR001387">
    <property type="entry name" value="Cro/C1-type_HTH"/>
</dbReference>
<evidence type="ECO:0000313" key="3">
    <source>
        <dbReference type="Proteomes" id="UP000660339"/>
    </source>
</evidence>
<evidence type="ECO:0000259" key="1">
    <source>
        <dbReference type="PROSITE" id="PS50943"/>
    </source>
</evidence>
<feature type="domain" description="HTH cro/C1-type" evidence="1">
    <location>
        <begin position="10"/>
        <end position="71"/>
    </location>
</feature>
<dbReference type="InterPro" id="IPR010982">
    <property type="entry name" value="Lambda_DNA-bd_dom_sf"/>
</dbReference>
<dbReference type="EMBL" id="BONJ01000004">
    <property type="protein sequence ID" value="GIG12997.1"/>
    <property type="molecule type" value="Genomic_DNA"/>
</dbReference>
<dbReference type="Proteomes" id="UP000660339">
    <property type="component" value="Unassembled WGS sequence"/>
</dbReference>